<evidence type="ECO:0000313" key="1">
    <source>
        <dbReference type="EMBL" id="KIK92105.1"/>
    </source>
</evidence>
<gene>
    <name evidence="1" type="ORF">PAXRUDRAFT_13423</name>
</gene>
<accession>A0A0D0E4E0</accession>
<dbReference type="EMBL" id="KN825314">
    <property type="protein sequence ID" value="KIK92105.1"/>
    <property type="molecule type" value="Genomic_DNA"/>
</dbReference>
<dbReference type="Proteomes" id="UP000054538">
    <property type="component" value="Unassembled WGS sequence"/>
</dbReference>
<keyword evidence="2" id="KW-1185">Reference proteome</keyword>
<dbReference type="InParanoid" id="A0A0D0E4E0"/>
<dbReference type="HOGENOM" id="CLU_007337_1_1_1"/>
<sequence>MSFIQALKSASTTDPVTKLSDDAFNRLHNPPSIPLVIDNPGVRHSISTYLALEHLSQAAYERVCCSSKHNFMGTPGAEDVLSFHNVKKLMGIHTGVEPLLHDMCPNTCHAFTGPFSNLDKCYNCQTSRWNAQKLHGSNRCVKVPAQQFTTIPVGSQLQAHNCNPDSARDMHYLWEQTQTLLDEIWRSSGAISVVDDIIMGWDYLGAVLDGDIKEHETVLMLSLDGAQLYNTLQHEGLPMWDPLTDSRYISHLYLLFTTADGPGLVYWDGMVGHSGKNGFHVYCGVLGCCKDHGTHYYPALLSLHDRTVAGLDHNDIDTFEVPQGGSAEYADNLKKIVSVCNQTQWDRMKTETGLTKPPLILGLNSTHSLGVTLCMMTDIMHLAGNLSNLLISL</sequence>
<reference evidence="2" key="2">
    <citation type="submission" date="2015-01" db="EMBL/GenBank/DDBJ databases">
        <title>Evolutionary Origins and Diversification of the Mycorrhizal Mutualists.</title>
        <authorList>
            <consortium name="DOE Joint Genome Institute"/>
            <consortium name="Mycorrhizal Genomics Consortium"/>
            <person name="Kohler A."/>
            <person name="Kuo A."/>
            <person name="Nagy L.G."/>
            <person name="Floudas D."/>
            <person name="Copeland A."/>
            <person name="Barry K.W."/>
            <person name="Cichocki N."/>
            <person name="Veneault-Fourrey C."/>
            <person name="LaButti K."/>
            <person name="Lindquist E.A."/>
            <person name="Lipzen A."/>
            <person name="Lundell T."/>
            <person name="Morin E."/>
            <person name="Murat C."/>
            <person name="Riley R."/>
            <person name="Ohm R."/>
            <person name="Sun H."/>
            <person name="Tunlid A."/>
            <person name="Henrissat B."/>
            <person name="Grigoriev I.V."/>
            <person name="Hibbett D.S."/>
            <person name="Martin F."/>
        </authorList>
    </citation>
    <scope>NUCLEOTIDE SEQUENCE [LARGE SCALE GENOMIC DNA]</scope>
    <source>
        <strain evidence="2">Ve08.2h10</strain>
    </source>
</reference>
<organism evidence="1 2">
    <name type="scientific">Paxillus rubicundulus Ve08.2h10</name>
    <dbReference type="NCBI Taxonomy" id="930991"/>
    <lineage>
        <taxon>Eukaryota</taxon>
        <taxon>Fungi</taxon>
        <taxon>Dikarya</taxon>
        <taxon>Basidiomycota</taxon>
        <taxon>Agaricomycotina</taxon>
        <taxon>Agaricomycetes</taxon>
        <taxon>Agaricomycetidae</taxon>
        <taxon>Boletales</taxon>
        <taxon>Paxilineae</taxon>
        <taxon>Paxillaceae</taxon>
        <taxon>Paxillus</taxon>
    </lineage>
</organism>
<dbReference type="OrthoDB" id="2669721at2759"/>
<name>A0A0D0E4E0_9AGAM</name>
<evidence type="ECO:0000313" key="2">
    <source>
        <dbReference type="Proteomes" id="UP000054538"/>
    </source>
</evidence>
<proteinExistence type="predicted"/>
<dbReference type="AlphaFoldDB" id="A0A0D0E4E0"/>
<dbReference type="STRING" id="930991.A0A0D0E4E0"/>
<reference evidence="1 2" key="1">
    <citation type="submission" date="2014-04" db="EMBL/GenBank/DDBJ databases">
        <authorList>
            <consortium name="DOE Joint Genome Institute"/>
            <person name="Kuo A."/>
            <person name="Kohler A."/>
            <person name="Jargeat P."/>
            <person name="Nagy L.G."/>
            <person name="Floudas D."/>
            <person name="Copeland A."/>
            <person name="Barry K.W."/>
            <person name="Cichocki N."/>
            <person name="Veneault-Fourrey C."/>
            <person name="LaButti K."/>
            <person name="Lindquist E.A."/>
            <person name="Lipzen A."/>
            <person name="Lundell T."/>
            <person name="Morin E."/>
            <person name="Murat C."/>
            <person name="Sun H."/>
            <person name="Tunlid A."/>
            <person name="Henrissat B."/>
            <person name="Grigoriev I.V."/>
            <person name="Hibbett D.S."/>
            <person name="Martin F."/>
            <person name="Nordberg H.P."/>
            <person name="Cantor M.N."/>
            <person name="Hua S.X."/>
        </authorList>
    </citation>
    <scope>NUCLEOTIDE SEQUENCE [LARGE SCALE GENOMIC DNA]</scope>
    <source>
        <strain evidence="1 2">Ve08.2h10</strain>
    </source>
</reference>
<protein>
    <submittedName>
        <fullName evidence="1">Uncharacterized protein</fullName>
    </submittedName>
</protein>